<accession>A0A5C3NV39</accession>
<sequence length="72" mass="8354">MCRFTSSRRRWYLLVRLVHSQFWHECSSWMASAVCVTGQQYQSDYIAAIFESRHLLADSHIVTTVPSFAARG</sequence>
<dbReference type="EMBL" id="ML211823">
    <property type="protein sequence ID" value="TFK80208.1"/>
    <property type="molecule type" value="Genomic_DNA"/>
</dbReference>
<dbReference type="InParanoid" id="A0A5C3NV39"/>
<organism evidence="1 2">
    <name type="scientific">Polyporus arcularius HHB13444</name>
    <dbReference type="NCBI Taxonomy" id="1314778"/>
    <lineage>
        <taxon>Eukaryota</taxon>
        <taxon>Fungi</taxon>
        <taxon>Dikarya</taxon>
        <taxon>Basidiomycota</taxon>
        <taxon>Agaricomycotina</taxon>
        <taxon>Agaricomycetes</taxon>
        <taxon>Polyporales</taxon>
        <taxon>Polyporaceae</taxon>
        <taxon>Polyporus</taxon>
    </lineage>
</organism>
<name>A0A5C3NV39_9APHY</name>
<evidence type="ECO:0000313" key="1">
    <source>
        <dbReference type="EMBL" id="TFK80208.1"/>
    </source>
</evidence>
<dbReference type="AlphaFoldDB" id="A0A5C3NV39"/>
<gene>
    <name evidence="1" type="ORF">K466DRAFT_591986</name>
</gene>
<keyword evidence="2" id="KW-1185">Reference proteome</keyword>
<protein>
    <submittedName>
        <fullName evidence="1">Uncharacterized protein</fullName>
    </submittedName>
</protein>
<dbReference type="Proteomes" id="UP000308197">
    <property type="component" value="Unassembled WGS sequence"/>
</dbReference>
<proteinExistence type="predicted"/>
<reference evidence="1 2" key="1">
    <citation type="journal article" date="2019" name="Nat. Ecol. Evol.">
        <title>Megaphylogeny resolves global patterns of mushroom evolution.</title>
        <authorList>
            <person name="Varga T."/>
            <person name="Krizsan K."/>
            <person name="Foldi C."/>
            <person name="Dima B."/>
            <person name="Sanchez-Garcia M."/>
            <person name="Sanchez-Ramirez S."/>
            <person name="Szollosi G.J."/>
            <person name="Szarkandi J.G."/>
            <person name="Papp V."/>
            <person name="Albert L."/>
            <person name="Andreopoulos W."/>
            <person name="Angelini C."/>
            <person name="Antonin V."/>
            <person name="Barry K.W."/>
            <person name="Bougher N.L."/>
            <person name="Buchanan P."/>
            <person name="Buyck B."/>
            <person name="Bense V."/>
            <person name="Catcheside P."/>
            <person name="Chovatia M."/>
            <person name="Cooper J."/>
            <person name="Damon W."/>
            <person name="Desjardin D."/>
            <person name="Finy P."/>
            <person name="Geml J."/>
            <person name="Haridas S."/>
            <person name="Hughes K."/>
            <person name="Justo A."/>
            <person name="Karasinski D."/>
            <person name="Kautmanova I."/>
            <person name="Kiss B."/>
            <person name="Kocsube S."/>
            <person name="Kotiranta H."/>
            <person name="LaButti K.M."/>
            <person name="Lechner B.E."/>
            <person name="Liimatainen K."/>
            <person name="Lipzen A."/>
            <person name="Lukacs Z."/>
            <person name="Mihaltcheva S."/>
            <person name="Morgado L.N."/>
            <person name="Niskanen T."/>
            <person name="Noordeloos M.E."/>
            <person name="Ohm R.A."/>
            <person name="Ortiz-Santana B."/>
            <person name="Ovrebo C."/>
            <person name="Racz N."/>
            <person name="Riley R."/>
            <person name="Savchenko A."/>
            <person name="Shiryaev A."/>
            <person name="Soop K."/>
            <person name="Spirin V."/>
            <person name="Szebenyi C."/>
            <person name="Tomsovsky M."/>
            <person name="Tulloss R.E."/>
            <person name="Uehling J."/>
            <person name="Grigoriev I.V."/>
            <person name="Vagvolgyi C."/>
            <person name="Papp T."/>
            <person name="Martin F.M."/>
            <person name="Miettinen O."/>
            <person name="Hibbett D.S."/>
            <person name="Nagy L.G."/>
        </authorList>
    </citation>
    <scope>NUCLEOTIDE SEQUENCE [LARGE SCALE GENOMIC DNA]</scope>
    <source>
        <strain evidence="1 2">HHB13444</strain>
    </source>
</reference>
<evidence type="ECO:0000313" key="2">
    <source>
        <dbReference type="Proteomes" id="UP000308197"/>
    </source>
</evidence>